<protein>
    <submittedName>
        <fullName evidence="1">Uncharacterized protein</fullName>
    </submittedName>
</protein>
<name>V5H2A8_IXORI</name>
<reference evidence="1" key="1">
    <citation type="journal article" date="2015" name="Sci. Rep.">
        <title>Tissue- and time-dependent transcription in Ixodes ricinus salivary glands and midguts when blood feeding on the vertebrate host.</title>
        <authorList>
            <person name="Kotsyfakis M."/>
            <person name="Schwarz A."/>
            <person name="Erhart J."/>
            <person name="Ribeiro J.M."/>
        </authorList>
    </citation>
    <scope>NUCLEOTIDE SEQUENCE</scope>
    <source>
        <tissue evidence="1">Salivary gland and midgut</tissue>
    </source>
</reference>
<organism evidence="1">
    <name type="scientific">Ixodes ricinus</name>
    <name type="common">Common tick</name>
    <name type="synonym">Acarus ricinus</name>
    <dbReference type="NCBI Taxonomy" id="34613"/>
    <lineage>
        <taxon>Eukaryota</taxon>
        <taxon>Metazoa</taxon>
        <taxon>Ecdysozoa</taxon>
        <taxon>Arthropoda</taxon>
        <taxon>Chelicerata</taxon>
        <taxon>Arachnida</taxon>
        <taxon>Acari</taxon>
        <taxon>Parasitiformes</taxon>
        <taxon>Ixodida</taxon>
        <taxon>Ixodoidea</taxon>
        <taxon>Ixodidae</taxon>
        <taxon>Ixodinae</taxon>
        <taxon>Ixodes</taxon>
    </lineage>
</organism>
<evidence type="ECO:0000313" key="1">
    <source>
        <dbReference type="EMBL" id="JAB71079.1"/>
    </source>
</evidence>
<sequence>MSSVRAPIAAIWNFFPAFMSEFPLMTSTEPPKVYKGSQERIYEFDFNDTLKLERKGNTYHIRNKTFTVKPGKEVEVTETVRETTKVRPFFVNITLVGYFGIKLSTRGDEPGSYVFCVTGLPCAHLKKTGADEMTFEVIGTFEEHYPVSAITLTTQRLKRRIKRMLRWLPTQKSNFI</sequence>
<proteinExistence type="evidence at transcript level"/>
<dbReference type="AlphaFoldDB" id="V5H2A8"/>
<accession>V5H2A8</accession>
<dbReference type="EMBL" id="GANP01013389">
    <property type="protein sequence ID" value="JAB71079.1"/>
    <property type="molecule type" value="mRNA"/>
</dbReference>